<proteinExistence type="predicted"/>
<gene>
    <name evidence="1" type="ORF">LCMAC101_01450</name>
</gene>
<dbReference type="EMBL" id="MK500327">
    <property type="protein sequence ID" value="QBK85558.1"/>
    <property type="molecule type" value="Genomic_DNA"/>
</dbReference>
<reference evidence="1" key="1">
    <citation type="journal article" date="2019" name="MBio">
        <title>Virus Genomes from Deep Sea Sediments Expand the Ocean Megavirome and Support Independent Origins of Viral Gigantism.</title>
        <authorList>
            <person name="Backstrom D."/>
            <person name="Yutin N."/>
            <person name="Jorgensen S.L."/>
            <person name="Dharamshi J."/>
            <person name="Homa F."/>
            <person name="Zaremba-Niedwiedzka K."/>
            <person name="Spang A."/>
            <person name="Wolf Y.I."/>
            <person name="Koonin E.V."/>
            <person name="Ettema T.J."/>
        </authorList>
    </citation>
    <scope>NUCLEOTIDE SEQUENCE</scope>
</reference>
<name>A0A481YQV5_9VIRU</name>
<accession>A0A481YQV5</accession>
<evidence type="ECO:0000313" key="1">
    <source>
        <dbReference type="EMBL" id="QBK85558.1"/>
    </source>
</evidence>
<sequence length="121" mass="13562">MSSTEYCAASGADNFHPDEKLLGILDTLRQNISDGKYSKDIQTEILESIEGYVTGKGVQLDPQIVKYLVAGWWVQDAMEKIKSDLNPGESLICPLCFQKKIDLEISNDIVNNVKLERQKVD</sequence>
<organism evidence="1">
    <name type="scientific">Marseillevirus LCMAC101</name>
    <dbReference type="NCBI Taxonomy" id="2506602"/>
    <lineage>
        <taxon>Viruses</taxon>
        <taxon>Varidnaviria</taxon>
        <taxon>Bamfordvirae</taxon>
        <taxon>Nucleocytoviricota</taxon>
        <taxon>Megaviricetes</taxon>
        <taxon>Pimascovirales</taxon>
        <taxon>Pimascovirales incertae sedis</taxon>
        <taxon>Marseilleviridae</taxon>
    </lineage>
</organism>
<protein>
    <submittedName>
        <fullName evidence="1">Uncharacterized protein</fullName>
    </submittedName>
</protein>